<protein>
    <submittedName>
        <fullName evidence="3">DUF4430 domain-containing protein</fullName>
    </submittedName>
</protein>
<evidence type="ECO:0000259" key="2">
    <source>
        <dbReference type="Pfam" id="PF14478"/>
    </source>
</evidence>
<dbReference type="Gene3D" id="2.170.130.30">
    <property type="match status" value="1"/>
</dbReference>
<dbReference type="Proteomes" id="UP000886750">
    <property type="component" value="Unassembled WGS sequence"/>
</dbReference>
<feature type="domain" description="Transcobalamin-like C-terminal" evidence="2">
    <location>
        <begin position="87"/>
        <end position="166"/>
    </location>
</feature>
<dbReference type="PROSITE" id="PS51257">
    <property type="entry name" value="PROKAR_LIPOPROTEIN"/>
    <property type="match status" value="1"/>
</dbReference>
<evidence type="ECO:0000313" key="3">
    <source>
        <dbReference type="EMBL" id="HIY97497.1"/>
    </source>
</evidence>
<dbReference type="Pfam" id="PF14478">
    <property type="entry name" value="DUF4430"/>
    <property type="match status" value="1"/>
</dbReference>
<dbReference type="EMBL" id="DXCQ01000067">
    <property type="protein sequence ID" value="HIY97497.1"/>
    <property type="molecule type" value="Genomic_DNA"/>
</dbReference>
<dbReference type="AlphaFoldDB" id="A0A9D1ZWH9"/>
<name>A0A9D1ZWH9_9FIRM</name>
<gene>
    <name evidence="3" type="ORF">H9729_07395</name>
</gene>
<sequence>MIKKIAAAAGIVLLALSLAACIKIESVEDHYKDQGGAAESGVSVYLSIECGTILDNWEDLDPALRDEKYVPADGVILPKTEYTVGEGDTVFDVLSRAVREQKIHMEYQGANENAFGSVYIEGINHLYEFSCGALSGWMYRVNGVFPNYGCSMYKLKDGDVVEWVYTCDLGRDVGLGWEM</sequence>
<comment type="caution">
    <text evidence="3">The sequence shown here is derived from an EMBL/GenBank/DDBJ whole genome shotgun (WGS) entry which is preliminary data.</text>
</comment>
<dbReference type="InterPro" id="IPR027954">
    <property type="entry name" value="Transcobalamin-like_C"/>
</dbReference>
<evidence type="ECO:0000256" key="1">
    <source>
        <dbReference type="SAM" id="SignalP"/>
    </source>
</evidence>
<evidence type="ECO:0000313" key="4">
    <source>
        <dbReference type="Proteomes" id="UP000886750"/>
    </source>
</evidence>
<organism evidence="3 4">
    <name type="scientific">Candidatus Borkfalkia excrementigallinarum</name>
    <dbReference type="NCBI Taxonomy" id="2838506"/>
    <lineage>
        <taxon>Bacteria</taxon>
        <taxon>Bacillati</taxon>
        <taxon>Bacillota</taxon>
        <taxon>Clostridia</taxon>
        <taxon>Christensenellales</taxon>
        <taxon>Christensenellaceae</taxon>
        <taxon>Candidatus Borkfalkia</taxon>
    </lineage>
</organism>
<keyword evidence="1" id="KW-0732">Signal</keyword>
<reference evidence="3" key="2">
    <citation type="submission" date="2021-04" db="EMBL/GenBank/DDBJ databases">
        <authorList>
            <person name="Gilroy R."/>
        </authorList>
    </citation>
    <scope>NUCLEOTIDE SEQUENCE</scope>
    <source>
        <strain evidence="3">1345</strain>
    </source>
</reference>
<proteinExistence type="predicted"/>
<reference evidence="3" key="1">
    <citation type="journal article" date="2021" name="PeerJ">
        <title>Extensive microbial diversity within the chicken gut microbiome revealed by metagenomics and culture.</title>
        <authorList>
            <person name="Gilroy R."/>
            <person name="Ravi A."/>
            <person name="Getino M."/>
            <person name="Pursley I."/>
            <person name="Horton D.L."/>
            <person name="Alikhan N.F."/>
            <person name="Baker D."/>
            <person name="Gharbi K."/>
            <person name="Hall N."/>
            <person name="Watson M."/>
            <person name="Adriaenssens E.M."/>
            <person name="Foster-Nyarko E."/>
            <person name="Jarju S."/>
            <person name="Secka A."/>
            <person name="Antonio M."/>
            <person name="Oren A."/>
            <person name="Chaudhuri R.R."/>
            <person name="La Ragione R."/>
            <person name="Hildebrand F."/>
            <person name="Pallen M.J."/>
        </authorList>
    </citation>
    <scope>NUCLEOTIDE SEQUENCE</scope>
    <source>
        <strain evidence="3">1345</strain>
    </source>
</reference>
<feature type="chain" id="PRO_5039467539" evidence="1">
    <location>
        <begin position="20"/>
        <end position="179"/>
    </location>
</feature>
<accession>A0A9D1ZWH9</accession>
<feature type="signal peptide" evidence="1">
    <location>
        <begin position="1"/>
        <end position="19"/>
    </location>
</feature>